<dbReference type="NCBIfam" id="TIGR01351">
    <property type="entry name" value="adk"/>
    <property type="match status" value="1"/>
</dbReference>
<feature type="binding site" evidence="5">
    <location>
        <begin position="85"/>
        <end position="88"/>
    </location>
    <ligand>
        <name>AMP</name>
        <dbReference type="ChEBI" id="CHEBI:456215"/>
    </ligand>
</feature>
<proteinExistence type="inferred from homology"/>
<protein>
    <recommendedName>
        <fullName evidence="5 7">Adenylate kinase</fullName>
        <shortName evidence="5">AK</shortName>
        <ecNumber evidence="5 7">2.7.4.3</ecNumber>
    </recommendedName>
    <alternativeName>
        <fullName evidence="5">ATP-AMP transphosphorylase</fullName>
    </alternativeName>
    <alternativeName>
        <fullName evidence="5">ATP:AMP phosphotransferase</fullName>
    </alternativeName>
    <alternativeName>
        <fullName evidence="5">Adenylate monophosphate kinase</fullName>
    </alternativeName>
</protein>
<gene>
    <name evidence="5" type="primary">adk</name>
    <name evidence="8" type="ORF">EDC64_12024</name>
</gene>
<dbReference type="InterPro" id="IPR006259">
    <property type="entry name" value="Adenyl_kin_sub"/>
</dbReference>
<sequence>MRLILLGPPGAGKGTQAHRLVARHGIVQLSTGDMLRAAVAAGTPIGQKAKAVMEAGDLVSDDIVIGIIAERLDHDDARKGFILDGFPRTVAQAEALDAMLAEKGLKLDAVIELVVDQTALVDRIMKRAEETRARGEPVRKDDDPEVFKHRLDAYNRDTAVVAPYYKARGQLQQIDGMMPIDDVTAAISEVLETV</sequence>
<accession>A0A4R3LRZ4</accession>
<evidence type="ECO:0000256" key="3">
    <source>
        <dbReference type="ARBA" id="ARBA00022741"/>
    </source>
</evidence>
<feature type="binding site" evidence="5">
    <location>
        <position position="139"/>
    </location>
    <ligand>
        <name>AMP</name>
        <dbReference type="ChEBI" id="CHEBI:456215"/>
    </ligand>
</feature>
<dbReference type="NCBIfam" id="NF011100">
    <property type="entry name" value="PRK14527.1"/>
    <property type="match status" value="1"/>
</dbReference>
<comment type="function">
    <text evidence="5">Catalyzes the reversible transfer of the terminal phosphate group between ATP and AMP. Plays an important role in cellular energy homeostasis and in adenine nucleotide metabolism.</text>
</comment>
<feature type="binding site" evidence="5">
    <location>
        <position position="31"/>
    </location>
    <ligand>
        <name>AMP</name>
        <dbReference type="ChEBI" id="CHEBI:456215"/>
    </ligand>
</feature>
<comment type="domain">
    <text evidence="5">Consists of three domains, a large central CORE domain and two small peripheral domains, NMPbind and LID, which undergo movements during catalysis. The LID domain closes over the site of phosphoryl transfer upon ATP binding. Assembling and dissambling the active center during each catalytic cycle provides an effective means to prevent ATP hydrolysis.</text>
</comment>
<keyword evidence="4 5" id="KW-0418">Kinase</keyword>
<dbReference type="OrthoDB" id="9805030at2"/>
<dbReference type="RefSeq" id="WP_132035671.1">
    <property type="nucleotide sequence ID" value="NZ_SMAI01000020.1"/>
</dbReference>
<evidence type="ECO:0000256" key="6">
    <source>
        <dbReference type="RuleBase" id="RU003330"/>
    </source>
</evidence>
<dbReference type="CDD" id="cd01428">
    <property type="entry name" value="ADK"/>
    <property type="match status" value="1"/>
</dbReference>
<dbReference type="PANTHER" id="PTHR23359">
    <property type="entry name" value="NUCLEOTIDE KINASE"/>
    <property type="match status" value="1"/>
</dbReference>
<evidence type="ECO:0000313" key="9">
    <source>
        <dbReference type="Proteomes" id="UP000294664"/>
    </source>
</evidence>
<feature type="binding site" evidence="5">
    <location>
        <position position="178"/>
    </location>
    <ligand>
        <name>ATP</name>
        <dbReference type="ChEBI" id="CHEBI:30616"/>
    </ligand>
</feature>
<dbReference type="AlphaFoldDB" id="A0A4R3LRZ4"/>
<dbReference type="Pfam" id="PF00406">
    <property type="entry name" value="ADK"/>
    <property type="match status" value="1"/>
</dbReference>
<dbReference type="InterPro" id="IPR033690">
    <property type="entry name" value="Adenylat_kinase_CS"/>
</dbReference>
<dbReference type="UniPathway" id="UPA00588">
    <property type="reaction ID" value="UER00649"/>
</dbReference>
<reference evidence="8 9" key="1">
    <citation type="submission" date="2019-03" db="EMBL/GenBank/DDBJ databases">
        <title>Genomic Encyclopedia of Type Strains, Phase IV (KMG-IV): sequencing the most valuable type-strain genomes for metagenomic binning, comparative biology and taxonomic classification.</title>
        <authorList>
            <person name="Goeker M."/>
        </authorList>
    </citation>
    <scope>NUCLEOTIDE SEQUENCE [LARGE SCALE GENOMIC DNA]</scope>
    <source>
        <strain evidence="8 9">DSM 9035</strain>
    </source>
</reference>
<dbReference type="GO" id="GO:0004017">
    <property type="term" value="F:AMP kinase activity"/>
    <property type="evidence" value="ECO:0007669"/>
    <property type="project" value="UniProtKB-UniRule"/>
</dbReference>
<comment type="caution">
    <text evidence="5">Lacks conserved residue(s) required for the propagation of feature annotation.</text>
</comment>
<comment type="subcellular location">
    <subcellularLocation>
        <location evidence="5 7">Cytoplasm</location>
    </subcellularLocation>
</comment>
<keyword evidence="9" id="KW-1185">Reference proteome</keyword>
<feature type="binding site" evidence="5">
    <location>
        <begin position="57"/>
        <end position="59"/>
    </location>
    <ligand>
        <name>AMP</name>
        <dbReference type="ChEBI" id="CHEBI:456215"/>
    </ligand>
</feature>
<keyword evidence="3 5" id="KW-0547">Nucleotide-binding</keyword>
<keyword evidence="5 7" id="KW-0067">ATP-binding</keyword>
<feature type="binding site" evidence="5">
    <location>
        <position position="150"/>
    </location>
    <ligand>
        <name>AMP</name>
        <dbReference type="ChEBI" id="CHEBI:456215"/>
    </ligand>
</feature>
<dbReference type="EC" id="2.7.4.3" evidence="5 7"/>
<dbReference type="GO" id="GO:0005524">
    <property type="term" value="F:ATP binding"/>
    <property type="evidence" value="ECO:0007669"/>
    <property type="project" value="UniProtKB-UniRule"/>
</dbReference>
<evidence type="ECO:0000256" key="1">
    <source>
        <dbReference type="ARBA" id="ARBA00022679"/>
    </source>
</evidence>
<feature type="binding site" evidence="5">
    <location>
        <begin position="10"/>
        <end position="15"/>
    </location>
    <ligand>
        <name>ATP</name>
        <dbReference type="ChEBI" id="CHEBI:30616"/>
    </ligand>
</feature>
<evidence type="ECO:0000313" key="8">
    <source>
        <dbReference type="EMBL" id="TCT00937.1"/>
    </source>
</evidence>
<dbReference type="InterPro" id="IPR000850">
    <property type="entry name" value="Adenylat/UMP-CMP_kin"/>
</dbReference>
<dbReference type="PRINTS" id="PR00094">
    <property type="entry name" value="ADENYLTKNASE"/>
</dbReference>
<evidence type="ECO:0000256" key="2">
    <source>
        <dbReference type="ARBA" id="ARBA00022727"/>
    </source>
</evidence>
<dbReference type="InterPro" id="IPR027417">
    <property type="entry name" value="P-loop_NTPase"/>
</dbReference>
<dbReference type="Proteomes" id="UP000294664">
    <property type="component" value="Unassembled WGS sequence"/>
</dbReference>
<comment type="pathway">
    <text evidence="5">Purine metabolism; AMP biosynthesis via salvage pathway; AMP from ADP: step 1/1.</text>
</comment>
<feature type="region of interest" description="NMP" evidence="5">
    <location>
        <begin position="30"/>
        <end position="59"/>
    </location>
</feature>
<evidence type="ECO:0000256" key="7">
    <source>
        <dbReference type="RuleBase" id="RU003331"/>
    </source>
</evidence>
<dbReference type="GO" id="GO:0005737">
    <property type="term" value="C:cytoplasm"/>
    <property type="evidence" value="ECO:0007669"/>
    <property type="project" value="UniProtKB-SubCell"/>
</dbReference>
<dbReference type="Gene3D" id="3.40.50.300">
    <property type="entry name" value="P-loop containing nucleotide triphosphate hydrolases"/>
    <property type="match status" value="1"/>
</dbReference>
<feature type="binding site" evidence="5">
    <location>
        <position position="127"/>
    </location>
    <ligand>
        <name>ATP</name>
        <dbReference type="ChEBI" id="CHEBI:30616"/>
    </ligand>
</feature>
<organism evidence="8 9">
    <name type="scientific">Aquabacter spiritensis</name>
    <dbReference type="NCBI Taxonomy" id="933073"/>
    <lineage>
        <taxon>Bacteria</taxon>
        <taxon>Pseudomonadati</taxon>
        <taxon>Pseudomonadota</taxon>
        <taxon>Alphaproteobacteria</taxon>
        <taxon>Hyphomicrobiales</taxon>
        <taxon>Xanthobacteraceae</taxon>
        <taxon>Aquabacter</taxon>
    </lineage>
</organism>
<feature type="binding site" evidence="5">
    <location>
        <position position="92"/>
    </location>
    <ligand>
        <name>AMP</name>
        <dbReference type="ChEBI" id="CHEBI:456215"/>
    </ligand>
</feature>
<dbReference type="PROSITE" id="PS00113">
    <property type="entry name" value="ADENYLATE_KINASE"/>
    <property type="match status" value="1"/>
</dbReference>
<comment type="subunit">
    <text evidence="5 7">Monomer.</text>
</comment>
<keyword evidence="1 5" id="KW-0808">Transferase</keyword>
<feature type="binding site" evidence="5">
    <location>
        <position position="36"/>
    </location>
    <ligand>
        <name>AMP</name>
        <dbReference type="ChEBI" id="CHEBI:456215"/>
    </ligand>
</feature>
<keyword evidence="5" id="KW-0963">Cytoplasm</keyword>
<evidence type="ECO:0000256" key="4">
    <source>
        <dbReference type="ARBA" id="ARBA00022777"/>
    </source>
</evidence>
<dbReference type="EMBL" id="SMAI01000020">
    <property type="protein sequence ID" value="TCT00937.1"/>
    <property type="molecule type" value="Genomic_DNA"/>
</dbReference>
<comment type="caution">
    <text evidence="8">The sequence shown here is derived from an EMBL/GenBank/DDBJ whole genome shotgun (WGS) entry which is preliminary data.</text>
</comment>
<dbReference type="SUPFAM" id="SSF52540">
    <property type="entry name" value="P-loop containing nucleoside triphosphate hydrolases"/>
    <property type="match status" value="1"/>
</dbReference>
<dbReference type="HAMAP" id="MF_00235">
    <property type="entry name" value="Adenylate_kinase_Adk"/>
    <property type="match status" value="1"/>
</dbReference>
<dbReference type="NCBIfam" id="NF011105">
    <property type="entry name" value="PRK14532.1"/>
    <property type="match status" value="1"/>
</dbReference>
<dbReference type="NCBIfam" id="NF011104">
    <property type="entry name" value="PRK14531.1"/>
    <property type="match status" value="1"/>
</dbReference>
<name>A0A4R3LRZ4_9HYPH</name>
<dbReference type="GO" id="GO:0044209">
    <property type="term" value="P:AMP salvage"/>
    <property type="evidence" value="ECO:0007669"/>
    <property type="project" value="UniProtKB-UniRule"/>
</dbReference>
<evidence type="ECO:0000256" key="5">
    <source>
        <dbReference type="HAMAP-Rule" id="MF_00235"/>
    </source>
</evidence>
<comment type="catalytic activity">
    <reaction evidence="5 7">
        <text>AMP + ATP = 2 ADP</text>
        <dbReference type="Rhea" id="RHEA:12973"/>
        <dbReference type="ChEBI" id="CHEBI:30616"/>
        <dbReference type="ChEBI" id="CHEBI:456215"/>
        <dbReference type="ChEBI" id="CHEBI:456216"/>
        <dbReference type="EC" id="2.7.4.3"/>
    </reaction>
</comment>
<keyword evidence="2 5" id="KW-0545">Nucleotide biosynthesis</keyword>
<dbReference type="NCBIfam" id="NF001381">
    <property type="entry name" value="PRK00279.1-3"/>
    <property type="match status" value="1"/>
</dbReference>
<comment type="similarity">
    <text evidence="5 6">Belongs to the adenylate kinase family.</text>
</comment>